<evidence type="ECO:0000259" key="4">
    <source>
        <dbReference type="PROSITE" id="PS50893"/>
    </source>
</evidence>
<accession>A0A2M7G1J1</accession>
<evidence type="ECO:0000256" key="2">
    <source>
        <dbReference type="ARBA" id="ARBA00022741"/>
    </source>
</evidence>
<name>A0A2M7G1J1_9BACT</name>
<keyword evidence="3 5" id="KW-0067">ATP-binding</keyword>
<sequence length="274" mass="30419">MADFSVEFQNVYKAFGKQVVLNGVSCKIERGKTTVIVGPSGTGKSVFLKLLVGLLKPDSGSILVDGVDITRLKKKDLFEVRKKFGMLFQDGALFDSLDVAENIAFPLRRHTRLKNKEIMKIVADKLEQVGLPGIEYKLPSELSGGMRKRVGLARAMALNPEIILFDEPNSGLDPVMSDAIDKLIIRTKERTKSTFIVISHDIPGTFQIADHIIMLYKSKVIASGTCQEIQDSENPVLKQFFSRNSDIPIDQNYVTGQLDLRPYVTGELSAEDDI</sequence>
<dbReference type="PROSITE" id="PS00211">
    <property type="entry name" value="ABC_TRANSPORTER_1"/>
    <property type="match status" value="1"/>
</dbReference>
<organism evidence="5 6">
    <name type="scientific">bacterium (Candidatus Blackallbacteria) CG17_big_fil_post_rev_8_21_14_2_50_48_46</name>
    <dbReference type="NCBI Taxonomy" id="2014261"/>
    <lineage>
        <taxon>Bacteria</taxon>
        <taxon>Candidatus Blackallbacteria</taxon>
    </lineage>
</organism>
<dbReference type="Gene3D" id="3.40.50.300">
    <property type="entry name" value="P-loop containing nucleotide triphosphate hydrolases"/>
    <property type="match status" value="1"/>
</dbReference>
<dbReference type="GO" id="GO:0016887">
    <property type="term" value="F:ATP hydrolysis activity"/>
    <property type="evidence" value="ECO:0007669"/>
    <property type="project" value="InterPro"/>
</dbReference>
<feature type="domain" description="ABC transporter" evidence="4">
    <location>
        <begin position="6"/>
        <end position="242"/>
    </location>
</feature>
<dbReference type="AlphaFoldDB" id="A0A2M7G1J1"/>
<keyword evidence="1" id="KW-0813">Transport</keyword>
<dbReference type="InterPro" id="IPR003439">
    <property type="entry name" value="ABC_transporter-like_ATP-bd"/>
</dbReference>
<dbReference type="PANTHER" id="PTHR43023:SF6">
    <property type="entry name" value="INTERMEMBRANE PHOSPHOLIPID TRANSPORT SYSTEM ATP-BINDING PROTEIN MLAF"/>
    <property type="match status" value="1"/>
</dbReference>
<dbReference type="Proteomes" id="UP000231019">
    <property type="component" value="Unassembled WGS sequence"/>
</dbReference>
<protein>
    <submittedName>
        <fullName evidence="5">ABC transporter ATP-binding protein</fullName>
    </submittedName>
</protein>
<dbReference type="Pfam" id="PF00005">
    <property type="entry name" value="ABC_tran"/>
    <property type="match status" value="1"/>
</dbReference>
<dbReference type="InterPro" id="IPR003593">
    <property type="entry name" value="AAA+_ATPase"/>
</dbReference>
<comment type="caution">
    <text evidence="5">The sequence shown here is derived from an EMBL/GenBank/DDBJ whole genome shotgun (WGS) entry which is preliminary data.</text>
</comment>
<dbReference type="SUPFAM" id="SSF52540">
    <property type="entry name" value="P-loop containing nucleoside triphosphate hydrolases"/>
    <property type="match status" value="1"/>
</dbReference>
<proteinExistence type="predicted"/>
<dbReference type="SMART" id="SM00382">
    <property type="entry name" value="AAA"/>
    <property type="match status" value="1"/>
</dbReference>
<dbReference type="PROSITE" id="PS50893">
    <property type="entry name" value="ABC_TRANSPORTER_2"/>
    <property type="match status" value="1"/>
</dbReference>
<evidence type="ECO:0000313" key="6">
    <source>
        <dbReference type="Proteomes" id="UP000231019"/>
    </source>
</evidence>
<dbReference type="GO" id="GO:0005524">
    <property type="term" value="F:ATP binding"/>
    <property type="evidence" value="ECO:0007669"/>
    <property type="project" value="UniProtKB-KW"/>
</dbReference>
<gene>
    <name evidence="5" type="ORF">COW36_17410</name>
</gene>
<dbReference type="PANTHER" id="PTHR43023">
    <property type="entry name" value="PROTEIN TRIGALACTOSYLDIACYLGLYCEROL 3, CHLOROPLASTIC"/>
    <property type="match status" value="1"/>
</dbReference>
<evidence type="ECO:0000313" key="5">
    <source>
        <dbReference type="EMBL" id="PIW15200.1"/>
    </source>
</evidence>
<reference evidence="5 6" key="1">
    <citation type="submission" date="2017-09" db="EMBL/GenBank/DDBJ databases">
        <title>Depth-based differentiation of microbial function through sediment-hosted aquifers and enrichment of novel symbionts in the deep terrestrial subsurface.</title>
        <authorList>
            <person name="Probst A.J."/>
            <person name="Ladd B."/>
            <person name="Jarett J.K."/>
            <person name="Geller-Mcgrath D.E."/>
            <person name="Sieber C.M."/>
            <person name="Emerson J.B."/>
            <person name="Anantharaman K."/>
            <person name="Thomas B.C."/>
            <person name="Malmstrom R."/>
            <person name="Stieglmeier M."/>
            <person name="Klingl A."/>
            <person name="Woyke T."/>
            <person name="Ryan C.M."/>
            <person name="Banfield J.F."/>
        </authorList>
    </citation>
    <scope>NUCLEOTIDE SEQUENCE [LARGE SCALE GENOMIC DNA]</scope>
    <source>
        <strain evidence="5">CG17_big_fil_post_rev_8_21_14_2_50_48_46</strain>
    </source>
</reference>
<dbReference type="InterPro" id="IPR017871">
    <property type="entry name" value="ABC_transporter-like_CS"/>
</dbReference>
<evidence type="ECO:0000256" key="1">
    <source>
        <dbReference type="ARBA" id="ARBA00022448"/>
    </source>
</evidence>
<dbReference type="InterPro" id="IPR027417">
    <property type="entry name" value="P-loop_NTPase"/>
</dbReference>
<dbReference type="CDD" id="cd03261">
    <property type="entry name" value="ABC_Org_Solvent_Resistant"/>
    <property type="match status" value="1"/>
</dbReference>
<dbReference type="EMBL" id="PFFQ01000053">
    <property type="protein sequence ID" value="PIW15200.1"/>
    <property type="molecule type" value="Genomic_DNA"/>
</dbReference>
<evidence type="ECO:0000256" key="3">
    <source>
        <dbReference type="ARBA" id="ARBA00022840"/>
    </source>
</evidence>
<keyword evidence="2" id="KW-0547">Nucleotide-binding</keyword>